<dbReference type="Gene3D" id="1.25.10.10">
    <property type="entry name" value="Leucine-rich Repeat Variant"/>
    <property type="match status" value="1"/>
</dbReference>
<keyword evidence="5" id="KW-1185">Reference proteome</keyword>
<dbReference type="AlphaFoldDB" id="A0A518E0T8"/>
<evidence type="ECO:0000256" key="2">
    <source>
        <dbReference type="SAM" id="MobiDB-lite"/>
    </source>
</evidence>
<dbReference type="EMBL" id="CP036433">
    <property type="protein sequence ID" value="QDU97706.1"/>
    <property type="molecule type" value="Genomic_DNA"/>
</dbReference>
<accession>A0A518E0T8</accession>
<feature type="coiled-coil region" evidence="1">
    <location>
        <begin position="240"/>
        <end position="267"/>
    </location>
</feature>
<name>A0A518E0T8_9BACT</name>
<evidence type="ECO:0000313" key="4">
    <source>
        <dbReference type="EMBL" id="QDU97706.1"/>
    </source>
</evidence>
<reference evidence="4 5" key="1">
    <citation type="submission" date="2019-02" db="EMBL/GenBank/DDBJ databases">
        <title>Deep-cultivation of Planctomycetes and their phenomic and genomic characterization uncovers novel biology.</title>
        <authorList>
            <person name="Wiegand S."/>
            <person name="Jogler M."/>
            <person name="Boedeker C."/>
            <person name="Pinto D."/>
            <person name="Vollmers J."/>
            <person name="Rivas-Marin E."/>
            <person name="Kohn T."/>
            <person name="Peeters S.H."/>
            <person name="Heuer A."/>
            <person name="Rast P."/>
            <person name="Oberbeckmann S."/>
            <person name="Bunk B."/>
            <person name="Jeske O."/>
            <person name="Meyerdierks A."/>
            <person name="Storesund J.E."/>
            <person name="Kallscheuer N."/>
            <person name="Luecker S."/>
            <person name="Lage O.M."/>
            <person name="Pohl T."/>
            <person name="Merkel B.J."/>
            <person name="Hornburger P."/>
            <person name="Mueller R.-W."/>
            <person name="Bruemmer F."/>
            <person name="Labrenz M."/>
            <person name="Spormann A.M."/>
            <person name="Op den Camp H."/>
            <person name="Overmann J."/>
            <person name="Amann R."/>
            <person name="Jetten M.S.M."/>
            <person name="Mascher T."/>
            <person name="Medema M.H."/>
            <person name="Devos D.P."/>
            <person name="Kaster A.-K."/>
            <person name="Ovreas L."/>
            <person name="Rohde M."/>
            <person name="Galperin M.Y."/>
            <person name="Jogler C."/>
        </authorList>
    </citation>
    <scope>NUCLEOTIDE SEQUENCE [LARGE SCALE GENOMIC DNA]</scope>
    <source>
        <strain evidence="4 5">Pla85_3_4</strain>
    </source>
</reference>
<feature type="compositionally biased region" description="Basic and acidic residues" evidence="2">
    <location>
        <begin position="672"/>
        <end position="703"/>
    </location>
</feature>
<evidence type="ECO:0000313" key="5">
    <source>
        <dbReference type="Proteomes" id="UP000317648"/>
    </source>
</evidence>
<dbReference type="RefSeq" id="WP_145056466.1">
    <property type="nucleotide sequence ID" value="NZ_CP036433.1"/>
</dbReference>
<evidence type="ECO:0000256" key="3">
    <source>
        <dbReference type="SAM" id="SignalP"/>
    </source>
</evidence>
<gene>
    <name evidence="4" type="ORF">Pla8534_55590</name>
</gene>
<organism evidence="4 5">
    <name type="scientific">Lignipirellula cremea</name>
    <dbReference type="NCBI Taxonomy" id="2528010"/>
    <lineage>
        <taxon>Bacteria</taxon>
        <taxon>Pseudomonadati</taxon>
        <taxon>Planctomycetota</taxon>
        <taxon>Planctomycetia</taxon>
        <taxon>Pirellulales</taxon>
        <taxon>Pirellulaceae</taxon>
        <taxon>Lignipirellula</taxon>
    </lineage>
</organism>
<keyword evidence="1" id="KW-0175">Coiled coil</keyword>
<evidence type="ECO:0000256" key="1">
    <source>
        <dbReference type="SAM" id="Coils"/>
    </source>
</evidence>
<proteinExistence type="predicted"/>
<protein>
    <recommendedName>
        <fullName evidence="6">HEAT repeat protein</fullName>
    </recommendedName>
</protein>
<dbReference type="KEGG" id="lcre:Pla8534_55590"/>
<dbReference type="InterPro" id="IPR011989">
    <property type="entry name" value="ARM-like"/>
</dbReference>
<dbReference type="OrthoDB" id="276909at2"/>
<feature type="signal peptide" evidence="3">
    <location>
        <begin position="1"/>
        <end position="30"/>
    </location>
</feature>
<dbReference type="InterPro" id="IPR016024">
    <property type="entry name" value="ARM-type_fold"/>
</dbReference>
<keyword evidence="3" id="KW-0732">Signal</keyword>
<dbReference type="Proteomes" id="UP000317648">
    <property type="component" value="Chromosome"/>
</dbReference>
<sequence precursor="true">MKLLQMRRSCLLLLLAGAALGLAGGSMVQADPPEEREWPQDISADFRKDLGRIEKEIARLRTIGEVEKADKMSAKFERTVAQFTGPFQVNDPESPTVHAFSVYRGTVNAKAPQVQNRAQGTVTVKVQAIGQPCVLVLAGYDPVKWTIELEEGAEVQKIFLSGYHPQELASTPEGAEVVDFSTAATRSRIGYLTSALGQARIQFEQFVRVEAGIPVSTLHVETIYRGKPFVLGPENRAWVYQYLESELADLRQAAVDHEQAVAQARMAPVRFLGVYQKPGDHQRAKMELCEFTPAGPLANTGRKLPRGTTHVAHDTRDDVWYGLVNRKLCRIEPGADKAEPVTSKGGEPQISWPTGLLFDAQRRRLLVPSYGTGAGIYEYDIDVQAWGVLMLDRTVEHITLNWDQEKQNMIGLSMPYPRRQMSICRVAPDGGLISSQTIDGKVEFNRSPLEPVQIFSVGGYAVLLLPAPRGPTNEHALPAKLFVIEVDTGKIEYEGEVAEHASVVEVDDEQLADDWRQLADDDDHELAMWRLVAGGSRTASIIAGDLSTLGEANPEKVQELIRLLDDDDYATREAAAAELEALGPAAGEQLRAAQKSPSPQVQKQVQRLMILVLLSAEKSPGTRREVRAARILFRMGTPEAVAMLKDLADDLPLHPRTIAAKTGLLELGELNKPAEENKPESPAEGDPAEKAADKNVPAEKDEPAAATTEPPVKDDSEAP</sequence>
<feature type="chain" id="PRO_5021893345" description="HEAT repeat protein" evidence="3">
    <location>
        <begin position="31"/>
        <end position="719"/>
    </location>
</feature>
<dbReference type="SUPFAM" id="SSF48371">
    <property type="entry name" value="ARM repeat"/>
    <property type="match status" value="1"/>
</dbReference>
<feature type="region of interest" description="Disordered" evidence="2">
    <location>
        <begin position="669"/>
        <end position="719"/>
    </location>
</feature>
<evidence type="ECO:0008006" key="6">
    <source>
        <dbReference type="Google" id="ProtNLM"/>
    </source>
</evidence>